<evidence type="ECO:0000259" key="3">
    <source>
        <dbReference type="PROSITE" id="PS50968"/>
    </source>
</evidence>
<reference evidence="4" key="1">
    <citation type="journal article" date="2014" name="Front. Microbiol.">
        <title>High frequency of phylogenetically diverse reductive dehalogenase-homologous genes in deep subseafloor sedimentary metagenomes.</title>
        <authorList>
            <person name="Kawai M."/>
            <person name="Futagami T."/>
            <person name="Toyoda A."/>
            <person name="Takaki Y."/>
            <person name="Nishi S."/>
            <person name="Hori S."/>
            <person name="Arai W."/>
            <person name="Tsubouchi T."/>
            <person name="Morono Y."/>
            <person name="Uchiyama I."/>
            <person name="Ito T."/>
            <person name="Fujiyama A."/>
            <person name="Inagaki F."/>
            <person name="Takami H."/>
        </authorList>
    </citation>
    <scope>NUCLEOTIDE SEQUENCE</scope>
    <source>
        <strain evidence="4">Expedition CK06-06</strain>
    </source>
</reference>
<dbReference type="InterPro" id="IPR050709">
    <property type="entry name" value="Biotin_Carboxyl_Carrier/Decarb"/>
</dbReference>
<dbReference type="Pfam" id="PF00364">
    <property type="entry name" value="Biotin_lipoyl"/>
    <property type="match status" value="1"/>
</dbReference>
<dbReference type="SUPFAM" id="SSF51230">
    <property type="entry name" value="Single hybrid motif"/>
    <property type="match status" value="1"/>
</dbReference>
<protein>
    <recommendedName>
        <fullName evidence="3">Lipoyl-binding domain-containing protein</fullName>
    </recommendedName>
</protein>
<evidence type="ECO:0000256" key="2">
    <source>
        <dbReference type="SAM" id="MobiDB-lite"/>
    </source>
</evidence>
<dbReference type="CDD" id="cd06850">
    <property type="entry name" value="biotinyl_domain"/>
    <property type="match status" value="1"/>
</dbReference>
<dbReference type="PANTHER" id="PTHR45266:SF3">
    <property type="entry name" value="OXALOACETATE DECARBOXYLASE ALPHA CHAIN"/>
    <property type="match status" value="1"/>
</dbReference>
<dbReference type="InterPro" id="IPR011053">
    <property type="entry name" value="Single_hybrid_motif"/>
</dbReference>
<comment type="caution">
    <text evidence="4">The sequence shown here is derived from an EMBL/GenBank/DDBJ whole genome shotgun (WGS) entry which is preliminary data.</text>
</comment>
<gene>
    <name evidence="4" type="ORF">S06H3_19287</name>
</gene>
<feature type="region of interest" description="Disordered" evidence="2">
    <location>
        <begin position="24"/>
        <end position="47"/>
    </location>
</feature>
<dbReference type="PROSITE" id="PS50968">
    <property type="entry name" value="BIOTINYL_LIPOYL"/>
    <property type="match status" value="1"/>
</dbReference>
<feature type="domain" description="Lipoyl-binding" evidence="3">
    <location>
        <begin position="51"/>
        <end position="122"/>
    </location>
</feature>
<dbReference type="AlphaFoldDB" id="X1MEQ0"/>
<proteinExistence type="predicted"/>
<dbReference type="InterPro" id="IPR000089">
    <property type="entry name" value="Biotin_lipoyl"/>
</dbReference>
<dbReference type="PANTHER" id="PTHR45266">
    <property type="entry name" value="OXALOACETATE DECARBOXYLASE ALPHA CHAIN"/>
    <property type="match status" value="1"/>
</dbReference>
<sequence length="127" mass="13946">MRKFKIKVNGKVFEVEIEEETSAQAPISSKRSGIEVSVEKPPMPRAPRVTKKEIDITSPIPGLIIEIKKQVGDKVKAGETVIILEAMKMENAIITPAKGVVKEIKVKKGEKIDTGNLLMILTPSGRK</sequence>
<dbReference type="EMBL" id="BARV01009858">
    <property type="protein sequence ID" value="GAI04854.1"/>
    <property type="molecule type" value="Genomic_DNA"/>
</dbReference>
<name>X1MEQ0_9ZZZZ</name>
<dbReference type="Gene3D" id="2.40.50.100">
    <property type="match status" value="1"/>
</dbReference>
<evidence type="ECO:0000256" key="1">
    <source>
        <dbReference type="ARBA" id="ARBA00023267"/>
    </source>
</evidence>
<accession>X1MEQ0</accession>
<evidence type="ECO:0000313" key="4">
    <source>
        <dbReference type="EMBL" id="GAI04854.1"/>
    </source>
</evidence>
<organism evidence="4">
    <name type="scientific">marine sediment metagenome</name>
    <dbReference type="NCBI Taxonomy" id="412755"/>
    <lineage>
        <taxon>unclassified sequences</taxon>
        <taxon>metagenomes</taxon>
        <taxon>ecological metagenomes</taxon>
    </lineage>
</organism>
<dbReference type="FunFam" id="2.40.50.100:FF:000003">
    <property type="entry name" value="Acetyl-CoA carboxylase biotin carboxyl carrier protein"/>
    <property type="match status" value="1"/>
</dbReference>
<keyword evidence="1" id="KW-0092">Biotin</keyword>